<sequence length="74" mass="8577">MNKISIPYLGTVEADVELRTLRPRTRMLAGLLGVGQTMRRTHSPVRQKRLRDFYEAQANSELGMPAGAWHWQRR</sequence>
<dbReference type="AlphaFoldDB" id="A0A1S7LPY3"/>
<keyword evidence="2" id="KW-0614">Plasmid</keyword>
<dbReference type="EMBL" id="LO017727">
    <property type="protein sequence ID" value="CRH08244.1"/>
    <property type="molecule type" value="Genomic_DNA"/>
</dbReference>
<evidence type="ECO:0000313" key="1">
    <source>
        <dbReference type="EMBL" id="CRH08244.1"/>
    </source>
</evidence>
<name>A0A1S7LPY3_MAGMO</name>
<reference evidence="1" key="1">
    <citation type="submission" date="2015-04" db="EMBL/GenBank/DDBJ databases">
        <authorList>
            <person name="Syromyatnikov M.Y."/>
            <person name="Popov V.N."/>
        </authorList>
    </citation>
    <scope>NUCLEOTIDE SEQUENCE</scope>
    <source>
        <strain evidence="1">MO-1</strain>
        <plasmid evidence="2">MAGMO_p1</plasmid>
    </source>
</reference>
<proteinExistence type="predicted"/>
<organism evidence="1">
    <name type="scientific">Magnetococcus massalia (strain MO-1)</name>
    <dbReference type="NCBI Taxonomy" id="451514"/>
    <lineage>
        <taxon>Bacteria</taxon>
        <taxon>Pseudomonadati</taxon>
        <taxon>Pseudomonadota</taxon>
        <taxon>Magnetococcia</taxon>
        <taxon>Magnetococcales</taxon>
        <taxon>Magnetococcaceae</taxon>
        <taxon>Magnetococcus</taxon>
    </lineage>
</organism>
<geneLocation type="plasmid" evidence="2">
    <name>MAGMO_p1</name>
</geneLocation>
<protein>
    <submittedName>
        <fullName evidence="1">Uncharacterized protein</fullName>
    </submittedName>
</protein>
<evidence type="ECO:0000313" key="2">
    <source>
        <dbReference type="EMBL" id="CRH08312.1"/>
    </source>
</evidence>
<dbReference type="EMBL" id="LO017728">
    <property type="protein sequence ID" value="CRH08312.1"/>
    <property type="molecule type" value="Genomic_DNA"/>
</dbReference>
<accession>A0A1S7LPY3</accession>
<gene>
    <name evidence="1" type="ORF">MAGMO_4116</name>
    <name evidence="2" type="ORF">MAGMO_p10013</name>
</gene>